<dbReference type="GO" id="GO:0010008">
    <property type="term" value="C:endosome membrane"/>
    <property type="evidence" value="ECO:0007669"/>
    <property type="project" value="TreeGrafter"/>
</dbReference>
<dbReference type="InterPro" id="IPR002498">
    <property type="entry name" value="PInositol-4-P-4/5-kinase_core"/>
</dbReference>
<feature type="compositionally biased region" description="Acidic residues" evidence="4">
    <location>
        <begin position="930"/>
        <end position="949"/>
    </location>
</feature>
<feature type="compositionally biased region" description="Low complexity" evidence="4">
    <location>
        <begin position="528"/>
        <end position="547"/>
    </location>
</feature>
<feature type="region of interest" description="Disordered" evidence="4">
    <location>
        <begin position="928"/>
        <end position="1018"/>
    </location>
</feature>
<sequence length="1757" mass="189849">MTLTALSVPITLILLPFACLYRILLLIFRESKTAMADHKPLPEIPIPPVVPVVATPPNLTTLSVDAREHRARFIRHVLSEAEVDDGEDLWKATLEDALDSLSDAVTRGRWLAGLKRGHVTRRRDEESRRSNVSLTRTDTMSSAASSLRSIISSAITFPEDPAIEALRQIRDLASQPALPNPKTESKHLLLCLAPLGSRIAVPNEDSGFDLIPANVGCVFKPSVYSLPEDDSDEPSSILYGLAEWDADTPDVKLVGGTFAFKGVTSPLQHHALSKVLRISIYLHLSLLLEQHFFANSGVQLQFPRPKPRMSAVSYQPSVASTSPSSQGDVTPRSSRQSKTFLPGILSFFQKKNAGMPRTHTISTTSSTSARSGASFDITSISSRESSIPASPRLSDDGTGSRIRRFSFLGAAADSFLKPSPAPGPEPQDAAFTAILARLSSASSLLSSSTTVRFAPPPLIVDLAAKEAGHPGRRLLGDEKVGLGSILGWDARERDREARGKAMVGARGFARMQELSVLCSTHVPAEGMAGSTGTGSISAAGSTSTLGAGKEEEPHKTYAPCERPHWVTWQYYSKGKGDGGGSGVDRTVGEMVRRMCSCAALPCGRLGCTFKRREHVVRLVHGGVRISVEAVAEGEKVEEAQEEKLKGSKDLKKEKEKEGGRDKEKAKEKEKEKADSRKDVVKEKEEVDVKEAETEKAGSGSGSALSTATEKGTKNDAADEERIEMWVSCAVCGKCSNRKKMNDGAYLFSYSKFLEVLIYSRAICTLTPALCSHTSPPLEIRVPPSAASSDAASPPLPSSRFNIIRHFASPALGHAVSFRLSTIDDVFELRVPRLQITRKSGDKGTNSARTSVATSASATSKDDTASVSTAASSSTQAQAPVEEDKRALRREIKAWWEGVADHMDKLETTLVGSTLVGFRKALPRLPSVDDAYFDDSASEGGEDEDDDESELPTPKVARPRNSSDHLLISGLPPSAPTTPSIQRTAQELFPSPPRPAAMRASSDPVTPTPSAPASALASTSSEDSLELLANLRQNFHGAEQVLYTQLGQTPVSALNDVRRAFVAAAKGAEKRLAAWQKKHMILPGRGKSKRNREAQQKMEVSEPEWWGKGCHIGPGCNIIVREDDWGSIIAFTMSTTDYARELGSMSLVRAALSSPTVLTPSSQVSGSPSSFFSAKVAPSNYKQLFTSSSTPSSPDPDQDGVVWYEPEEYSAVISRKEHPRDVTSLLSLREVLRQKSPIDGISMLPGGSRFSSLGSAATKASSSGSGIVPPSAWSKPDVQISRHAVGGEVSSADATAEEVGRILHEIEASSVEGAPASRPGSRLSESFLAGSMFTDIHVKRGKAGSIISVDSDSTVGGRSKEGSVVDDSENAKPKTKHEKDASTATVTAEPPSAPTPTPSSFTNTLTSGISSAMKLLLNNGEIPRPSMFSKNHHGLLTAATADPFSIDERPHIKYDWTVGKRLKFSCTIYYAKQFDNLRRRCGIEDVFVKSLSKSANWAAEGGKSKSNFWKTADDRFIIKTLVNAWNVADLQVLIELAPSYFRYMDATASKATVLAKLIGFYTIEIRNLETGNVQSKADLLVMENLFYDQKIVKTFDLKGIQGRKVKSSASGAAKDKDVRTLFDGEWIEGQQRTLTLVRPHSKVVLHEAIKSDADFLAKSNIMDYSLLLGVDQERKQIACGLVDTIGSYTFAKTLEYKAKQGLNSGNGKEVTVIPPTEYQDRFVSALEGYFLACPDKWSRSTDEHIKPINDPAMLPSVL</sequence>
<keyword evidence="3" id="KW-0808">Transferase</keyword>
<evidence type="ECO:0000256" key="3">
    <source>
        <dbReference type="PROSITE-ProRule" id="PRU00781"/>
    </source>
</evidence>
<feature type="compositionally biased region" description="Low complexity" evidence="4">
    <location>
        <begin position="846"/>
        <end position="878"/>
    </location>
</feature>
<dbReference type="InterPro" id="IPR027483">
    <property type="entry name" value="PInositol-4-P-4/5-kinase_C_sf"/>
</dbReference>
<evidence type="ECO:0000256" key="4">
    <source>
        <dbReference type="SAM" id="MobiDB-lite"/>
    </source>
</evidence>
<accession>A0AAW0BQ36</accession>
<feature type="region of interest" description="Disordered" evidence="4">
    <location>
        <begin position="1347"/>
        <end position="1400"/>
    </location>
</feature>
<reference evidence="6 7" key="1">
    <citation type="journal article" date="2024" name="J Genomics">
        <title>Draft genome sequencing and assembly of Favolaschia claudopus CIRM-BRFM 2984 isolated from oak limbs.</title>
        <authorList>
            <person name="Navarro D."/>
            <person name="Drula E."/>
            <person name="Chaduli D."/>
            <person name="Cazenave R."/>
            <person name="Ahrendt S."/>
            <person name="Wang J."/>
            <person name="Lipzen A."/>
            <person name="Daum C."/>
            <person name="Barry K."/>
            <person name="Grigoriev I.V."/>
            <person name="Favel A."/>
            <person name="Rosso M.N."/>
            <person name="Martin F."/>
        </authorList>
    </citation>
    <scope>NUCLEOTIDE SEQUENCE [LARGE SCALE GENOMIC DNA]</scope>
    <source>
        <strain evidence="6 7">CIRM-BRFM 2984</strain>
    </source>
</reference>
<keyword evidence="2 3" id="KW-0067">ATP-binding</keyword>
<dbReference type="PANTHER" id="PTHR45748:SF7">
    <property type="entry name" value="1-PHOSPHATIDYLINOSITOL 3-PHOSPHATE 5-KINASE-RELATED"/>
    <property type="match status" value="1"/>
</dbReference>
<feature type="region of interest" description="Disordered" evidence="4">
    <location>
        <begin position="838"/>
        <end position="883"/>
    </location>
</feature>
<dbReference type="Gene3D" id="3.30.800.10">
    <property type="entry name" value="Phosphatidylinositol Phosphate Kinase II Beta"/>
    <property type="match status" value="1"/>
</dbReference>
<evidence type="ECO:0000313" key="7">
    <source>
        <dbReference type="Proteomes" id="UP001362999"/>
    </source>
</evidence>
<protein>
    <recommendedName>
        <fullName evidence="5">PIPK domain-containing protein</fullName>
    </recommendedName>
</protein>
<dbReference type="PROSITE" id="PS51455">
    <property type="entry name" value="PIPK"/>
    <property type="match status" value="1"/>
</dbReference>
<feature type="compositionally biased region" description="Low complexity" evidence="4">
    <location>
        <begin position="995"/>
        <end position="1004"/>
    </location>
</feature>
<keyword evidence="7" id="KW-1185">Reference proteome</keyword>
<dbReference type="EMBL" id="JAWWNJ010000028">
    <property type="protein sequence ID" value="KAK7028538.1"/>
    <property type="molecule type" value="Genomic_DNA"/>
</dbReference>
<dbReference type="GO" id="GO:0046854">
    <property type="term" value="P:phosphatidylinositol phosphate biosynthetic process"/>
    <property type="evidence" value="ECO:0007669"/>
    <property type="project" value="TreeGrafter"/>
</dbReference>
<feature type="compositionally biased region" description="Polar residues" evidence="4">
    <location>
        <begin position="312"/>
        <end position="336"/>
    </location>
</feature>
<feature type="compositionally biased region" description="Basic and acidic residues" evidence="4">
    <location>
        <begin position="632"/>
        <end position="695"/>
    </location>
</feature>
<dbReference type="InterPro" id="IPR044769">
    <property type="entry name" value="PIKfyve_PIPKc"/>
</dbReference>
<dbReference type="Gene3D" id="3.30.810.10">
    <property type="entry name" value="2-Layer Sandwich"/>
    <property type="match status" value="1"/>
</dbReference>
<dbReference type="Proteomes" id="UP001362999">
    <property type="component" value="Unassembled WGS sequence"/>
</dbReference>
<feature type="region of interest" description="Disordered" evidence="4">
    <location>
        <begin position="311"/>
        <end position="336"/>
    </location>
</feature>
<organism evidence="6 7">
    <name type="scientific">Favolaschia claudopus</name>
    <dbReference type="NCBI Taxonomy" id="2862362"/>
    <lineage>
        <taxon>Eukaryota</taxon>
        <taxon>Fungi</taxon>
        <taxon>Dikarya</taxon>
        <taxon>Basidiomycota</taxon>
        <taxon>Agaricomycotina</taxon>
        <taxon>Agaricomycetes</taxon>
        <taxon>Agaricomycetidae</taxon>
        <taxon>Agaricales</taxon>
        <taxon>Marasmiineae</taxon>
        <taxon>Mycenaceae</taxon>
        <taxon>Favolaschia</taxon>
    </lineage>
</organism>
<dbReference type="PANTHER" id="PTHR45748">
    <property type="entry name" value="1-PHOSPHATIDYLINOSITOL 3-PHOSPHATE 5-KINASE-RELATED"/>
    <property type="match status" value="1"/>
</dbReference>
<evidence type="ECO:0000313" key="6">
    <source>
        <dbReference type="EMBL" id="KAK7028538.1"/>
    </source>
</evidence>
<evidence type="ECO:0000256" key="2">
    <source>
        <dbReference type="ARBA" id="ARBA00022840"/>
    </source>
</evidence>
<evidence type="ECO:0000259" key="5">
    <source>
        <dbReference type="PROSITE" id="PS51455"/>
    </source>
</evidence>
<dbReference type="Pfam" id="PF01504">
    <property type="entry name" value="PIP5K"/>
    <property type="match status" value="1"/>
</dbReference>
<dbReference type="InterPro" id="IPR027484">
    <property type="entry name" value="PInositol-4-P-5-kinase_N"/>
</dbReference>
<comment type="caution">
    <text evidence="6">The sequence shown here is derived from an EMBL/GenBank/DDBJ whole genome shotgun (WGS) entry which is preliminary data.</text>
</comment>
<dbReference type="GO" id="GO:0005524">
    <property type="term" value="F:ATP binding"/>
    <property type="evidence" value="ECO:0007669"/>
    <property type="project" value="UniProtKB-UniRule"/>
</dbReference>
<dbReference type="SUPFAM" id="SSF56104">
    <property type="entry name" value="SAICAR synthase-like"/>
    <property type="match status" value="1"/>
</dbReference>
<gene>
    <name evidence="6" type="ORF">R3P38DRAFT_3394649</name>
</gene>
<name>A0AAW0BQ36_9AGAR</name>
<keyword evidence="3" id="KW-0418">Kinase</keyword>
<dbReference type="GO" id="GO:0000285">
    <property type="term" value="F:1-phosphatidylinositol-3-phosphate 5-kinase activity"/>
    <property type="evidence" value="ECO:0007669"/>
    <property type="project" value="InterPro"/>
</dbReference>
<proteinExistence type="predicted"/>
<dbReference type="GO" id="GO:0000329">
    <property type="term" value="C:fungal-type vacuole membrane"/>
    <property type="evidence" value="ECO:0007669"/>
    <property type="project" value="TreeGrafter"/>
</dbReference>
<feature type="compositionally biased region" description="Basic and acidic residues" evidence="4">
    <location>
        <begin position="1357"/>
        <end position="1380"/>
    </location>
</feature>
<evidence type="ECO:0000256" key="1">
    <source>
        <dbReference type="ARBA" id="ARBA00022741"/>
    </source>
</evidence>
<dbReference type="SMART" id="SM00330">
    <property type="entry name" value="PIPKc"/>
    <property type="match status" value="1"/>
</dbReference>
<feature type="region of interest" description="Disordered" evidence="4">
    <location>
        <begin position="528"/>
        <end position="556"/>
    </location>
</feature>
<feature type="region of interest" description="Disordered" evidence="4">
    <location>
        <begin position="632"/>
        <end position="717"/>
    </location>
</feature>
<dbReference type="CDD" id="cd17300">
    <property type="entry name" value="PIPKc_PIKfyve"/>
    <property type="match status" value="1"/>
</dbReference>
<feature type="domain" description="PIPK" evidence="5">
    <location>
        <begin position="1396"/>
        <end position="1729"/>
    </location>
</feature>
<keyword evidence="1 3" id="KW-0547">Nucleotide-binding</keyword>